<protein>
    <submittedName>
        <fullName evidence="2">Uncharacterized protein</fullName>
    </submittedName>
</protein>
<name>A0A8S5UU78_9CAUD</name>
<reference evidence="2" key="1">
    <citation type="journal article" date="2021" name="Proc. Natl. Acad. Sci. U.S.A.">
        <title>A Catalog of Tens of Thousands of Viruses from Human Metagenomes Reveals Hidden Associations with Chronic Diseases.</title>
        <authorList>
            <person name="Tisza M.J."/>
            <person name="Buck C.B."/>
        </authorList>
    </citation>
    <scope>NUCLEOTIDE SEQUENCE</scope>
    <source>
        <strain evidence="2">CtpyK9</strain>
    </source>
</reference>
<evidence type="ECO:0000313" key="2">
    <source>
        <dbReference type="EMBL" id="DAF97980.1"/>
    </source>
</evidence>
<evidence type="ECO:0000256" key="1">
    <source>
        <dbReference type="SAM" id="MobiDB-lite"/>
    </source>
</evidence>
<accession>A0A8S5UU78</accession>
<feature type="region of interest" description="Disordered" evidence="1">
    <location>
        <begin position="1"/>
        <end position="20"/>
    </location>
</feature>
<organism evidence="2">
    <name type="scientific">Siphoviridae sp. ctpyK9</name>
    <dbReference type="NCBI Taxonomy" id="2825679"/>
    <lineage>
        <taxon>Viruses</taxon>
        <taxon>Duplodnaviria</taxon>
        <taxon>Heunggongvirae</taxon>
        <taxon>Uroviricota</taxon>
        <taxon>Caudoviricetes</taxon>
    </lineage>
</organism>
<sequence length="40" mass="3972">MAPTPPPPPQKTGGDSNSAVGCSASHVFRVTAATRPAVLP</sequence>
<feature type="compositionally biased region" description="Pro residues" evidence="1">
    <location>
        <begin position="1"/>
        <end position="10"/>
    </location>
</feature>
<proteinExistence type="predicted"/>
<dbReference type="EMBL" id="BK016139">
    <property type="protein sequence ID" value="DAF97980.1"/>
    <property type="molecule type" value="Genomic_DNA"/>
</dbReference>